<keyword evidence="5 7" id="KW-0472">Membrane</keyword>
<keyword evidence="3 7" id="KW-0812">Transmembrane</keyword>
<organism evidence="8 9">
    <name type="scientific">Hanseniaspora valbyensis NRRL Y-1626</name>
    <dbReference type="NCBI Taxonomy" id="766949"/>
    <lineage>
        <taxon>Eukaryota</taxon>
        <taxon>Fungi</taxon>
        <taxon>Dikarya</taxon>
        <taxon>Ascomycota</taxon>
        <taxon>Saccharomycotina</taxon>
        <taxon>Saccharomycetes</taxon>
        <taxon>Saccharomycodales</taxon>
        <taxon>Saccharomycodaceae</taxon>
        <taxon>Hanseniaspora</taxon>
    </lineage>
</organism>
<dbReference type="AlphaFoldDB" id="A0A1B7TCF6"/>
<feature type="compositionally biased region" description="Polar residues" evidence="6">
    <location>
        <begin position="108"/>
        <end position="135"/>
    </location>
</feature>
<evidence type="ECO:0000313" key="8">
    <source>
        <dbReference type="EMBL" id="OBA26426.1"/>
    </source>
</evidence>
<dbReference type="OrthoDB" id="2802411at2759"/>
<dbReference type="Proteomes" id="UP000092321">
    <property type="component" value="Unassembled WGS sequence"/>
</dbReference>
<comment type="subcellular location">
    <subcellularLocation>
        <location evidence="1">Membrane</location>
    </subcellularLocation>
</comment>
<gene>
    <name evidence="8" type="ORF">HANVADRAFT_53164</name>
</gene>
<feature type="region of interest" description="Disordered" evidence="6">
    <location>
        <begin position="89"/>
        <end position="141"/>
    </location>
</feature>
<evidence type="ECO:0000313" key="9">
    <source>
        <dbReference type="Proteomes" id="UP000092321"/>
    </source>
</evidence>
<keyword evidence="4 7" id="KW-1133">Transmembrane helix</keyword>
<comment type="caution">
    <text evidence="8">The sequence shown here is derived from an EMBL/GenBank/DDBJ whole genome shotgun (WGS) entry which is preliminary data.</text>
</comment>
<comment type="similarity">
    <text evidence="2">Belongs to the UPF0057 (PMP3) family.</text>
</comment>
<keyword evidence="9" id="KW-1185">Reference proteome</keyword>
<feature type="transmembrane region" description="Helical" evidence="7">
    <location>
        <begin position="6"/>
        <end position="30"/>
    </location>
</feature>
<dbReference type="EMBL" id="LXPE01000018">
    <property type="protein sequence ID" value="OBA26426.1"/>
    <property type="molecule type" value="Genomic_DNA"/>
</dbReference>
<evidence type="ECO:0000256" key="5">
    <source>
        <dbReference type="ARBA" id="ARBA00023136"/>
    </source>
</evidence>
<dbReference type="InterPro" id="IPR000612">
    <property type="entry name" value="PMP3"/>
</dbReference>
<feature type="transmembrane region" description="Helical" evidence="7">
    <location>
        <begin position="51"/>
        <end position="73"/>
    </location>
</feature>
<evidence type="ECO:0000256" key="3">
    <source>
        <dbReference type="ARBA" id="ARBA00022692"/>
    </source>
</evidence>
<reference evidence="9" key="1">
    <citation type="journal article" date="2016" name="Proc. Natl. Acad. Sci. U.S.A.">
        <title>Comparative genomics of biotechnologically important yeasts.</title>
        <authorList>
            <person name="Riley R."/>
            <person name="Haridas S."/>
            <person name="Wolfe K.H."/>
            <person name="Lopes M.R."/>
            <person name="Hittinger C.T."/>
            <person name="Goeker M."/>
            <person name="Salamov A.A."/>
            <person name="Wisecaver J.H."/>
            <person name="Long T.M."/>
            <person name="Calvey C.H."/>
            <person name="Aerts A.L."/>
            <person name="Barry K.W."/>
            <person name="Choi C."/>
            <person name="Clum A."/>
            <person name="Coughlan A.Y."/>
            <person name="Deshpande S."/>
            <person name="Douglass A.P."/>
            <person name="Hanson S.J."/>
            <person name="Klenk H.-P."/>
            <person name="LaButti K.M."/>
            <person name="Lapidus A."/>
            <person name="Lindquist E.A."/>
            <person name="Lipzen A.M."/>
            <person name="Meier-Kolthoff J.P."/>
            <person name="Ohm R.A."/>
            <person name="Otillar R.P."/>
            <person name="Pangilinan J.L."/>
            <person name="Peng Y."/>
            <person name="Rokas A."/>
            <person name="Rosa C.A."/>
            <person name="Scheuner C."/>
            <person name="Sibirny A.A."/>
            <person name="Slot J.C."/>
            <person name="Stielow J.B."/>
            <person name="Sun H."/>
            <person name="Kurtzman C.P."/>
            <person name="Blackwell M."/>
            <person name="Grigoriev I.V."/>
            <person name="Jeffries T.W."/>
        </authorList>
    </citation>
    <scope>NUCLEOTIDE SEQUENCE [LARGE SCALE GENOMIC DNA]</scope>
    <source>
        <strain evidence="9">NRRL Y-1626</strain>
    </source>
</reference>
<protein>
    <submittedName>
        <fullName evidence="8">Uncharacterized protein</fullName>
    </submittedName>
</protein>
<evidence type="ECO:0000256" key="6">
    <source>
        <dbReference type="SAM" id="MobiDB-lite"/>
    </source>
</evidence>
<evidence type="ECO:0000256" key="1">
    <source>
        <dbReference type="ARBA" id="ARBA00004370"/>
    </source>
</evidence>
<sequence length="155" mass="18412">MNVYYDWLLAFLAIFVPPVSVLIKYPPTFLQKLFRNKNTKKYHIKQTNNEFCFSVFLFFIGYIPSLIHALYLISKNDEHYRSYNELKRRYKHDQNRKKKHLSKRTSSNHKNTSKLNNNDSQSYLLPKSVNSSNKISTKDPLTRVRIQESNYGSVV</sequence>
<evidence type="ECO:0000256" key="2">
    <source>
        <dbReference type="ARBA" id="ARBA00009530"/>
    </source>
</evidence>
<evidence type="ECO:0000256" key="4">
    <source>
        <dbReference type="ARBA" id="ARBA00022989"/>
    </source>
</evidence>
<feature type="compositionally biased region" description="Basic residues" evidence="6">
    <location>
        <begin position="89"/>
        <end position="107"/>
    </location>
</feature>
<dbReference type="Pfam" id="PF01679">
    <property type="entry name" value="Pmp3"/>
    <property type="match status" value="1"/>
</dbReference>
<evidence type="ECO:0000256" key="7">
    <source>
        <dbReference type="SAM" id="Phobius"/>
    </source>
</evidence>
<proteinExistence type="inferred from homology"/>
<accession>A0A1B7TCF6</accession>
<dbReference type="GO" id="GO:0016020">
    <property type="term" value="C:membrane"/>
    <property type="evidence" value="ECO:0007669"/>
    <property type="project" value="UniProtKB-SubCell"/>
</dbReference>
<name>A0A1B7TCF6_9ASCO</name>